<name>A0A128A476_9ARCH</name>
<dbReference type="KEGG" id="ndv:NDEV_1399"/>
<gene>
    <name evidence="1" type="ORF">NDEV_1399</name>
</gene>
<sequence>MPRKEYKTITVKVAAFEQFARAMKKAKHEDPDLDNSIFLMQLVSKNQKAKRSRS</sequence>
<reference evidence="2" key="1">
    <citation type="submission" date="2015-10" db="EMBL/GenBank/DDBJ databases">
        <authorList>
            <person name="Lehtovirta-Morley L.E."/>
            <person name="Vieille C."/>
        </authorList>
    </citation>
    <scope>NUCLEOTIDE SEQUENCE [LARGE SCALE GENOMIC DNA]</scope>
</reference>
<evidence type="ECO:0000313" key="2">
    <source>
        <dbReference type="Proteomes" id="UP000196239"/>
    </source>
</evidence>
<accession>A0A128A476</accession>
<dbReference type="AlphaFoldDB" id="A0A128A476"/>
<protein>
    <submittedName>
        <fullName evidence="1">Uncharacterized protein</fullName>
    </submittedName>
</protein>
<evidence type="ECO:0000313" key="1">
    <source>
        <dbReference type="EMBL" id="CUR52164.1"/>
    </source>
</evidence>
<dbReference type="EMBL" id="LN890280">
    <property type="protein sequence ID" value="CUR52164.1"/>
    <property type="molecule type" value="Genomic_DNA"/>
</dbReference>
<proteinExistence type="predicted"/>
<organism evidence="1 2">
    <name type="scientific">Nitrosotalea devaniterrae</name>
    <dbReference type="NCBI Taxonomy" id="1078905"/>
    <lineage>
        <taxon>Archaea</taxon>
        <taxon>Nitrososphaerota</taxon>
        <taxon>Nitrososphaeria</taxon>
        <taxon>Nitrosotaleales</taxon>
        <taxon>Nitrosotaleaceae</taxon>
        <taxon>Nitrosotalea</taxon>
    </lineage>
</organism>
<dbReference type="Proteomes" id="UP000196239">
    <property type="component" value="Chromosome 1"/>
</dbReference>
<keyword evidence="2" id="KW-1185">Reference proteome</keyword>